<sequence length="75" mass="8637">MSQKPILELEPFDVWGIDFTGPFSHSGGHIYILLVIDYVFKWVEVISYTKNDAMTASKFLKKYIHATWDSASSHK</sequence>
<protein>
    <submittedName>
        <fullName evidence="1 2">Mitochondrial protein</fullName>
    </submittedName>
</protein>
<dbReference type="GO" id="GO:0003676">
    <property type="term" value="F:nucleic acid binding"/>
    <property type="evidence" value="ECO:0007669"/>
    <property type="project" value="InterPro"/>
</dbReference>
<evidence type="ECO:0000313" key="4">
    <source>
        <dbReference type="Proteomes" id="UP000321947"/>
    </source>
</evidence>
<dbReference type="Proteomes" id="UP000321393">
    <property type="component" value="Unassembled WGS sequence"/>
</dbReference>
<dbReference type="PANTHER" id="PTHR47266">
    <property type="entry name" value="ENDONUCLEASE-RELATED"/>
    <property type="match status" value="1"/>
</dbReference>
<dbReference type="InterPro" id="IPR052160">
    <property type="entry name" value="Gypsy_RT_Integrase-like"/>
</dbReference>
<accession>A0A5D3DSN5</accession>
<evidence type="ECO:0000313" key="3">
    <source>
        <dbReference type="Proteomes" id="UP000321393"/>
    </source>
</evidence>
<dbReference type="InterPro" id="IPR036397">
    <property type="entry name" value="RNaseH_sf"/>
</dbReference>
<dbReference type="Proteomes" id="UP000321947">
    <property type="component" value="Unassembled WGS sequence"/>
</dbReference>
<dbReference type="OrthoDB" id="1739170at2759"/>
<comment type="caution">
    <text evidence="2">The sequence shown here is derived from an EMBL/GenBank/DDBJ whole genome shotgun (WGS) entry which is preliminary data.</text>
</comment>
<dbReference type="Gene3D" id="3.30.420.10">
    <property type="entry name" value="Ribonuclease H-like superfamily/Ribonuclease H"/>
    <property type="match status" value="1"/>
</dbReference>
<evidence type="ECO:0000313" key="1">
    <source>
        <dbReference type="EMBL" id="KAA0067377.1"/>
    </source>
</evidence>
<name>A0A5D3DSN5_CUCMM</name>
<dbReference type="AlphaFoldDB" id="A0A5D3DSN5"/>
<dbReference type="InterPro" id="IPR012337">
    <property type="entry name" value="RNaseH-like_sf"/>
</dbReference>
<organism evidence="2 4">
    <name type="scientific">Cucumis melo var. makuwa</name>
    <name type="common">Oriental melon</name>
    <dbReference type="NCBI Taxonomy" id="1194695"/>
    <lineage>
        <taxon>Eukaryota</taxon>
        <taxon>Viridiplantae</taxon>
        <taxon>Streptophyta</taxon>
        <taxon>Embryophyta</taxon>
        <taxon>Tracheophyta</taxon>
        <taxon>Spermatophyta</taxon>
        <taxon>Magnoliopsida</taxon>
        <taxon>eudicotyledons</taxon>
        <taxon>Gunneridae</taxon>
        <taxon>Pentapetalae</taxon>
        <taxon>rosids</taxon>
        <taxon>fabids</taxon>
        <taxon>Cucurbitales</taxon>
        <taxon>Cucurbitaceae</taxon>
        <taxon>Benincaseae</taxon>
        <taxon>Cucumis</taxon>
    </lineage>
</organism>
<dbReference type="SUPFAM" id="SSF53098">
    <property type="entry name" value="Ribonuclease H-like"/>
    <property type="match status" value="1"/>
</dbReference>
<gene>
    <name evidence="2" type="ORF">E5676_scaffold313G00980</name>
    <name evidence="1" type="ORF">E6C27_scaffold40G00210</name>
</gene>
<evidence type="ECO:0000313" key="2">
    <source>
        <dbReference type="EMBL" id="TYK26518.1"/>
    </source>
</evidence>
<dbReference type="EMBL" id="SSTE01000542">
    <property type="protein sequence ID" value="KAA0067377.1"/>
    <property type="molecule type" value="Genomic_DNA"/>
</dbReference>
<reference evidence="3 4" key="1">
    <citation type="submission" date="2019-08" db="EMBL/GenBank/DDBJ databases">
        <title>Draft genome sequences of two oriental melons (Cucumis melo L. var makuwa).</title>
        <authorList>
            <person name="Kwon S.-Y."/>
        </authorList>
    </citation>
    <scope>NUCLEOTIDE SEQUENCE [LARGE SCALE GENOMIC DNA]</scope>
    <source>
        <strain evidence="4">cv. Chang Bougi</strain>
        <strain evidence="3">cv. SW 3</strain>
        <tissue evidence="2">Leaf</tissue>
    </source>
</reference>
<dbReference type="EMBL" id="SSTD01003373">
    <property type="protein sequence ID" value="TYK26518.1"/>
    <property type="molecule type" value="Genomic_DNA"/>
</dbReference>
<proteinExistence type="predicted"/>